<protein>
    <recommendedName>
        <fullName evidence="3">DUF4595 domain-containing protein</fullName>
    </recommendedName>
</protein>
<organism evidence="1 2">
    <name type="scientific">Phocaeicola plebeius</name>
    <dbReference type="NCBI Taxonomy" id="310297"/>
    <lineage>
        <taxon>Bacteria</taxon>
        <taxon>Pseudomonadati</taxon>
        <taxon>Bacteroidota</taxon>
        <taxon>Bacteroidia</taxon>
        <taxon>Bacteroidales</taxon>
        <taxon>Bacteroidaceae</taxon>
        <taxon>Phocaeicola</taxon>
    </lineage>
</organism>
<dbReference type="EMBL" id="QSTF01000031">
    <property type="protein sequence ID" value="RGM37971.1"/>
    <property type="molecule type" value="Genomic_DNA"/>
</dbReference>
<evidence type="ECO:0000313" key="2">
    <source>
        <dbReference type="Proteomes" id="UP000260780"/>
    </source>
</evidence>
<accession>A0A3E4W6X3</accession>
<reference evidence="1 2" key="1">
    <citation type="submission" date="2018-08" db="EMBL/GenBank/DDBJ databases">
        <title>A genome reference for cultivated species of the human gut microbiota.</title>
        <authorList>
            <person name="Zou Y."/>
            <person name="Xue W."/>
            <person name="Luo G."/>
        </authorList>
    </citation>
    <scope>NUCLEOTIDE SEQUENCE [LARGE SCALE GENOMIC DNA]</scope>
    <source>
        <strain evidence="1 2">OM08-14</strain>
    </source>
</reference>
<evidence type="ECO:0008006" key="3">
    <source>
        <dbReference type="Google" id="ProtNLM"/>
    </source>
</evidence>
<dbReference type="AlphaFoldDB" id="A0A3E4W6X3"/>
<proteinExistence type="predicted"/>
<gene>
    <name evidence="1" type="ORF">DXC17_11150</name>
</gene>
<comment type="caution">
    <text evidence="1">The sequence shown here is derived from an EMBL/GenBank/DDBJ whole genome shotgun (WGS) entry which is preliminary data.</text>
</comment>
<dbReference type="Proteomes" id="UP000260780">
    <property type="component" value="Unassembled WGS sequence"/>
</dbReference>
<sequence>MNNIIIEIVKCKIMKLINRETIFLCSFFIVLYLISSCEQVKPLKNTTDCDNMNLKSNVCLVIQENFDVQDGKETNSNTIILKFNHLKNLLKKIKGKEITSYSYDDSGRLIVEKHSKDIITLSGETDFINLSDYKKYYYKGDNVFPFKIEEYYGNENNLNATTFIERDKYNYKTKTIKVEYKREPISNEAINDTTIISFKNNGNNIYTEIEIKQGKRILLEKYQINKHGQITSKHIKDLNVIVDTIPTYILEDIKTWQQKKSYNYVKYDDNLLTTYERNESGDIVHTLETDSTENKQHETYAQYIYDERGNWIKRKIFNSLHELIAIATRRIEYYPQNENGEIDFSFEYETTPLEKAFEREQKFKQKKELYLNDNFVLQQFYEKMKEYPDYKVIGNPKITYNEGCTYNINFNATHYLGGYPNGYPSKENITVQIVLDLETETYTFTAIKGQLY</sequence>
<evidence type="ECO:0000313" key="1">
    <source>
        <dbReference type="EMBL" id="RGM37971.1"/>
    </source>
</evidence>
<name>A0A3E4W6X3_9BACT</name>